<sequence>MNTSLAQYQLPLFGLNSPAVGTEIGADQRSVFLRPITAAGEPASSNWPATIQSKPADAAMQDYRNWLARVTDYEEATGRPGSSPETAPAEGSGGEAAISPPAGNGAEPTEAGAGEPAIEAGDNGAPGGSQTGQTEAGAGGSESGNGTAPEGGGGPQTGGTGNGGSGSGGLLGWLFGGW</sequence>
<feature type="compositionally biased region" description="Low complexity" evidence="1">
    <location>
        <begin position="100"/>
        <end position="121"/>
    </location>
</feature>
<gene>
    <name evidence="2" type="ORF">KNW02_05170</name>
</gene>
<organism evidence="2 3">
    <name type="scientific">Paracoccus marinaquae</name>
    <dbReference type="NCBI Taxonomy" id="2841926"/>
    <lineage>
        <taxon>Bacteria</taxon>
        <taxon>Pseudomonadati</taxon>
        <taxon>Pseudomonadota</taxon>
        <taxon>Alphaproteobacteria</taxon>
        <taxon>Rhodobacterales</taxon>
        <taxon>Paracoccaceae</taxon>
        <taxon>Paracoccus</taxon>
    </lineage>
</organism>
<reference evidence="2" key="1">
    <citation type="submission" date="2021-06" db="EMBL/GenBank/DDBJ databases">
        <title>Paracoccus bacterium XHP0099 sp. nov., isolated from the surface waters of the Yellow Sea.</title>
        <authorList>
            <person name="Xue H."/>
            <person name="Zhang D."/>
        </authorList>
    </citation>
    <scope>NUCLEOTIDE SEQUENCE</scope>
    <source>
        <strain evidence="2">XHP0099</strain>
    </source>
</reference>
<protein>
    <submittedName>
        <fullName evidence="2">Uncharacterized protein</fullName>
    </submittedName>
</protein>
<keyword evidence="3" id="KW-1185">Reference proteome</keyword>
<name>A0ABS6AFY0_9RHOB</name>
<feature type="region of interest" description="Disordered" evidence="1">
    <location>
        <begin position="74"/>
        <end position="178"/>
    </location>
</feature>
<evidence type="ECO:0000256" key="1">
    <source>
        <dbReference type="SAM" id="MobiDB-lite"/>
    </source>
</evidence>
<comment type="caution">
    <text evidence="2">The sequence shown here is derived from an EMBL/GenBank/DDBJ whole genome shotgun (WGS) entry which is preliminary data.</text>
</comment>
<proteinExistence type="predicted"/>
<feature type="compositionally biased region" description="Gly residues" evidence="1">
    <location>
        <begin position="137"/>
        <end position="178"/>
    </location>
</feature>
<evidence type="ECO:0000313" key="2">
    <source>
        <dbReference type="EMBL" id="MBU3029513.1"/>
    </source>
</evidence>
<evidence type="ECO:0000313" key="3">
    <source>
        <dbReference type="Proteomes" id="UP001166191"/>
    </source>
</evidence>
<dbReference type="Proteomes" id="UP001166191">
    <property type="component" value="Unassembled WGS sequence"/>
</dbReference>
<accession>A0ABS6AFY0</accession>
<dbReference type="RefSeq" id="WP_216032200.1">
    <property type="nucleotide sequence ID" value="NZ_JAHKNG010000005.1"/>
</dbReference>
<dbReference type="EMBL" id="JAHKNG010000005">
    <property type="protein sequence ID" value="MBU3029513.1"/>
    <property type="molecule type" value="Genomic_DNA"/>
</dbReference>